<evidence type="ECO:0000256" key="1">
    <source>
        <dbReference type="SAM" id="Phobius"/>
    </source>
</evidence>
<feature type="transmembrane region" description="Helical" evidence="1">
    <location>
        <begin position="88"/>
        <end position="115"/>
    </location>
</feature>
<reference evidence="3" key="1">
    <citation type="journal article" date="2021" name="PeerJ">
        <title>Extensive microbial diversity within the chicken gut microbiome revealed by metagenomics and culture.</title>
        <authorList>
            <person name="Gilroy R."/>
            <person name="Ravi A."/>
            <person name="Getino M."/>
            <person name="Pursley I."/>
            <person name="Horton D.L."/>
            <person name="Alikhan N.F."/>
            <person name="Baker D."/>
            <person name="Gharbi K."/>
            <person name="Hall N."/>
            <person name="Watson M."/>
            <person name="Adriaenssens E.M."/>
            <person name="Foster-Nyarko E."/>
            <person name="Jarju S."/>
            <person name="Secka A."/>
            <person name="Antonio M."/>
            <person name="Oren A."/>
            <person name="Chaudhuri R.R."/>
            <person name="La Ragione R."/>
            <person name="Hildebrand F."/>
            <person name="Pallen M.J."/>
        </authorList>
    </citation>
    <scope>NUCLEOTIDE SEQUENCE</scope>
    <source>
        <strain evidence="3">CHK185-5351</strain>
    </source>
</reference>
<dbReference type="EMBL" id="DWWU01000012">
    <property type="protein sequence ID" value="HJC14732.1"/>
    <property type="molecule type" value="Genomic_DNA"/>
</dbReference>
<accession>A0A9D2N9D2</accession>
<evidence type="ECO:0000313" key="4">
    <source>
        <dbReference type="Proteomes" id="UP000823849"/>
    </source>
</evidence>
<dbReference type="GO" id="GO:0016020">
    <property type="term" value="C:membrane"/>
    <property type="evidence" value="ECO:0007669"/>
    <property type="project" value="InterPro"/>
</dbReference>
<dbReference type="GO" id="GO:0004190">
    <property type="term" value="F:aspartic-type endopeptidase activity"/>
    <property type="evidence" value="ECO:0007669"/>
    <property type="project" value="UniProtKB-EC"/>
</dbReference>
<gene>
    <name evidence="3" type="ORF">H9705_02730</name>
</gene>
<evidence type="ECO:0000259" key="2">
    <source>
        <dbReference type="Pfam" id="PF01478"/>
    </source>
</evidence>
<evidence type="ECO:0000313" key="3">
    <source>
        <dbReference type="EMBL" id="HJC14732.1"/>
    </source>
</evidence>
<sequence>MNLQHCLVLTAAAGAVLMDLKTGEIANGWIVILWLAGFAAGGMSRGAVGFLTFLTGALLPILTLFWLFCFRMIGAGDIKLLSALGGFLGPAAILKCICLSFIFGAILSAGILLICGNIRQRLLKFTTYFKHYILPKLQGKAVVPVPYRDGKWGMECIHFSVPILLSVLLWLGGFY</sequence>
<dbReference type="Pfam" id="PF01478">
    <property type="entry name" value="Peptidase_A24"/>
    <property type="match status" value="1"/>
</dbReference>
<name>A0A9D2N9D2_9FIRM</name>
<keyword evidence="1" id="KW-0812">Transmembrane</keyword>
<feature type="transmembrane region" description="Helical" evidence="1">
    <location>
        <begin position="50"/>
        <end position="68"/>
    </location>
</feature>
<protein>
    <submittedName>
        <fullName evidence="3">Prepilin peptidase</fullName>
        <ecNumber evidence="3">3.4.23.43</ecNumber>
    </submittedName>
</protein>
<feature type="transmembrane region" description="Helical" evidence="1">
    <location>
        <begin position="25"/>
        <end position="43"/>
    </location>
</feature>
<dbReference type="EC" id="3.4.23.43" evidence="3"/>
<dbReference type="InterPro" id="IPR000045">
    <property type="entry name" value="Prepilin_IV_endopep_pep"/>
</dbReference>
<proteinExistence type="predicted"/>
<dbReference type="AlphaFoldDB" id="A0A9D2N9D2"/>
<keyword evidence="1" id="KW-1133">Transmembrane helix</keyword>
<feature type="transmembrane region" description="Helical" evidence="1">
    <location>
        <begin position="156"/>
        <end position="174"/>
    </location>
</feature>
<dbReference type="Proteomes" id="UP000823849">
    <property type="component" value="Unassembled WGS sequence"/>
</dbReference>
<dbReference type="Gene3D" id="1.20.120.1220">
    <property type="match status" value="1"/>
</dbReference>
<feature type="domain" description="Prepilin type IV endopeptidase peptidase" evidence="2">
    <location>
        <begin position="8"/>
        <end position="108"/>
    </location>
</feature>
<keyword evidence="1" id="KW-0472">Membrane</keyword>
<reference evidence="3" key="2">
    <citation type="submission" date="2021-04" db="EMBL/GenBank/DDBJ databases">
        <authorList>
            <person name="Gilroy R."/>
        </authorList>
    </citation>
    <scope>NUCLEOTIDE SEQUENCE</scope>
    <source>
        <strain evidence="3">CHK185-5351</strain>
    </source>
</reference>
<keyword evidence="3" id="KW-0378">Hydrolase</keyword>
<comment type="caution">
    <text evidence="3">The sequence shown here is derived from an EMBL/GenBank/DDBJ whole genome shotgun (WGS) entry which is preliminary data.</text>
</comment>
<organism evidence="3 4">
    <name type="scientific">Candidatus Fusicatenibacter intestinigallinarum</name>
    <dbReference type="NCBI Taxonomy" id="2838598"/>
    <lineage>
        <taxon>Bacteria</taxon>
        <taxon>Bacillati</taxon>
        <taxon>Bacillota</taxon>
        <taxon>Clostridia</taxon>
        <taxon>Lachnospirales</taxon>
        <taxon>Lachnospiraceae</taxon>
        <taxon>Fusicatenibacter</taxon>
    </lineage>
</organism>